<reference evidence="12 13" key="2">
    <citation type="journal article" date="2016" name="Int. J. Syst. Evol. Microbiol.">
        <title>Lutibacter profundi sp. nov., isolated from a deep-sea hydrothermal system on the Arctic Mid-Ocean Ridge and emended description of the genus Lutibacter.</title>
        <authorList>
            <person name="Le Moine Bauer S."/>
            <person name="Roalkvam I."/>
            <person name="Steen I.H."/>
            <person name="Dahle H."/>
        </authorList>
    </citation>
    <scope>NUCLEOTIDE SEQUENCE [LARGE SCALE GENOMIC DNA]</scope>
    <source>
        <strain evidence="12 13">LP1</strain>
    </source>
</reference>
<evidence type="ECO:0000256" key="7">
    <source>
        <dbReference type="ARBA" id="ARBA00023268"/>
    </source>
</evidence>
<dbReference type="SMART" id="SM00798">
    <property type="entry name" value="AICARFT_IMPCHas"/>
    <property type="match status" value="1"/>
</dbReference>
<dbReference type="Gene3D" id="3.40.50.1380">
    <property type="entry name" value="Methylglyoxal synthase-like domain"/>
    <property type="match status" value="1"/>
</dbReference>
<keyword evidence="4 10" id="KW-0808">Transferase</keyword>
<sequence>MNTTKKAKSALISVFHKDGLAPLVKKLAELNITIYSTGGTEKFIKNLGIHVVPVEDLTSYPSILGGRVKTLHPKVFGGILSRRNNEDDLSQLKEYEIPEIDIVIVDLYPFEKTVKSGASKEDIIEKIDIGGISLIRAAAKNFKDVICVSSINQYHNFLQIITETNGETTLEQRKKFAAKAFAVSSHYDSAIFNYLNKEKLAFRESFDTVSTLRYGENPHQKGYFFGDLDALFEKLHGKELSYNNLLDVDAAVNLIQEFKNDTPTFAILKHNNACGLAQRDTLIQAYLDALAGDPISAFGGVLISNKEIDVETANEIHKLFCEVVIAPSFNSEALKILKGKKNRIILVQKNIELPKTQYRTALNGILFQDKDNKTDDISVTKTSTLKEPTSKEMEDLFFASKICKHTKSNTIVLVKNKQLISSGTGQTSRVDALNQSITKANHFKFNLNGAVMASDAFFPFPDCVEIADNAGIKAIIQPGGSIKDQLSIDYCNEHAMSMIFTGTRHFKH</sequence>
<comment type="similarity">
    <text evidence="3 10">Belongs to the PurH family.</text>
</comment>
<dbReference type="FunFam" id="3.40.140.20:FF:000001">
    <property type="entry name" value="Bifunctional purine biosynthesis protein PurH"/>
    <property type="match status" value="1"/>
</dbReference>
<dbReference type="InterPro" id="IPR036914">
    <property type="entry name" value="MGS-like_dom_sf"/>
</dbReference>
<comment type="catalytic activity">
    <reaction evidence="9 10">
        <text>IMP + H2O = 5-formamido-1-(5-phospho-D-ribosyl)imidazole-4-carboxamide</text>
        <dbReference type="Rhea" id="RHEA:18445"/>
        <dbReference type="ChEBI" id="CHEBI:15377"/>
        <dbReference type="ChEBI" id="CHEBI:58053"/>
        <dbReference type="ChEBI" id="CHEBI:58467"/>
        <dbReference type="EC" id="3.5.4.10"/>
    </reaction>
</comment>
<dbReference type="PANTHER" id="PTHR11692:SF0">
    <property type="entry name" value="BIFUNCTIONAL PURINE BIOSYNTHESIS PROTEIN ATIC"/>
    <property type="match status" value="1"/>
</dbReference>
<dbReference type="SUPFAM" id="SSF52335">
    <property type="entry name" value="Methylglyoxal synthase-like"/>
    <property type="match status" value="1"/>
</dbReference>
<evidence type="ECO:0000256" key="8">
    <source>
        <dbReference type="ARBA" id="ARBA00050488"/>
    </source>
</evidence>
<dbReference type="FunFam" id="3.40.50.1380:FF:000001">
    <property type="entry name" value="Bifunctional purine biosynthesis protein PurH"/>
    <property type="match status" value="1"/>
</dbReference>
<feature type="domain" description="MGS-like" evidence="11">
    <location>
        <begin position="1"/>
        <end position="149"/>
    </location>
</feature>
<evidence type="ECO:0000313" key="13">
    <source>
        <dbReference type="Proteomes" id="UP000059672"/>
    </source>
</evidence>
<keyword evidence="5 10" id="KW-0658">Purine biosynthesis</keyword>
<evidence type="ECO:0000256" key="9">
    <source>
        <dbReference type="ARBA" id="ARBA00050687"/>
    </source>
</evidence>
<dbReference type="EMBL" id="CP013355">
    <property type="protein sequence ID" value="AMC11812.1"/>
    <property type="molecule type" value="Genomic_DNA"/>
</dbReference>
<dbReference type="GO" id="GO:0004643">
    <property type="term" value="F:phosphoribosylaminoimidazolecarboxamide formyltransferase activity"/>
    <property type="evidence" value="ECO:0007669"/>
    <property type="project" value="UniProtKB-UniRule"/>
</dbReference>
<dbReference type="GO" id="GO:0003937">
    <property type="term" value="F:IMP cyclohydrolase activity"/>
    <property type="evidence" value="ECO:0007669"/>
    <property type="project" value="UniProtKB-UniRule"/>
</dbReference>
<keyword evidence="7 10" id="KW-0511">Multifunctional enzyme</keyword>
<dbReference type="NCBIfam" id="TIGR00355">
    <property type="entry name" value="purH"/>
    <property type="match status" value="1"/>
</dbReference>
<comment type="pathway">
    <text evidence="2 10">Purine metabolism; IMP biosynthesis via de novo pathway; 5-formamido-1-(5-phospho-D-ribosyl)imidazole-4-carboxamide from 5-amino-1-(5-phospho-D-ribosyl)imidazole-4-carboxamide (10-formyl THF route): step 1/1.</text>
</comment>
<comment type="pathway">
    <text evidence="1 10">Purine metabolism; IMP biosynthesis via de novo pathway; IMP from 5-formamido-1-(5-phospho-D-ribosyl)imidazole-4-carboxamide: step 1/1.</text>
</comment>
<evidence type="ECO:0000256" key="3">
    <source>
        <dbReference type="ARBA" id="ARBA00007667"/>
    </source>
</evidence>
<evidence type="ECO:0000256" key="5">
    <source>
        <dbReference type="ARBA" id="ARBA00022755"/>
    </source>
</evidence>
<evidence type="ECO:0000256" key="10">
    <source>
        <dbReference type="HAMAP-Rule" id="MF_00139"/>
    </source>
</evidence>
<protein>
    <recommendedName>
        <fullName evidence="10">Bifunctional purine biosynthesis protein PurH</fullName>
    </recommendedName>
    <domain>
        <recommendedName>
            <fullName evidence="10">Phosphoribosylaminoimidazolecarboxamide formyltransferase</fullName>
            <ecNumber evidence="10">2.1.2.3</ecNumber>
        </recommendedName>
        <alternativeName>
            <fullName evidence="10">AICAR transformylase</fullName>
        </alternativeName>
    </domain>
    <domain>
        <recommendedName>
            <fullName evidence="10">IMP cyclohydrolase</fullName>
            <ecNumber evidence="10">3.5.4.10</ecNumber>
        </recommendedName>
        <alternativeName>
            <fullName evidence="10">ATIC</fullName>
        </alternativeName>
        <alternativeName>
            <fullName evidence="10">IMP synthase</fullName>
        </alternativeName>
        <alternativeName>
            <fullName evidence="10">Inosinicase</fullName>
        </alternativeName>
    </domain>
</protein>
<comment type="domain">
    <text evidence="10">The IMP cyclohydrolase activity resides in the N-terminal region.</text>
</comment>
<dbReference type="EC" id="2.1.2.3" evidence="10"/>
<dbReference type="PANTHER" id="PTHR11692">
    <property type="entry name" value="BIFUNCTIONAL PURINE BIOSYNTHESIS PROTEIN PURH"/>
    <property type="match status" value="1"/>
</dbReference>
<dbReference type="FunFam" id="3.40.140.20:FF:000005">
    <property type="entry name" value="Bifunctional purine biosynthesis protein PurH"/>
    <property type="match status" value="1"/>
</dbReference>
<dbReference type="GO" id="GO:0006189">
    <property type="term" value="P:'de novo' IMP biosynthetic process"/>
    <property type="evidence" value="ECO:0007669"/>
    <property type="project" value="UniProtKB-UniRule"/>
</dbReference>
<dbReference type="HAMAP" id="MF_00139">
    <property type="entry name" value="PurH"/>
    <property type="match status" value="1"/>
</dbReference>
<dbReference type="OrthoDB" id="9802065at2"/>
<dbReference type="Pfam" id="PF01808">
    <property type="entry name" value="AICARFT_IMPCHas"/>
    <property type="match status" value="1"/>
</dbReference>
<gene>
    <name evidence="10" type="primary">purH</name>
    <name evidence="12" type="ORF">Lupro_11270</name>
</gene>
<proteinExistence type="inferred from homology"/>
<dbReference type="STRING" id="1622118.Lupro_11270"/>
<dbReference type="PIRSF" id="PIRSF000414">
    <property type="entry name" value="AICARFT_IMPCHas"/>
    <property type="match status" value="1"/>
</dbReference>
<dbReference type="PROSITE" id="PS51855">
    <property type="entry name" value="MGS"/>
    <property type="match status" value="1"/>
</dbReference>
<evidence type="ECO:0000313" key="12">
    <source>
        <dbReference type="EMBL" id="AMC11812.1"/>
    </source>
</evidence>
<evidence type="ECO:0000256" key="2">
    <source>
        <dbReference type="ARBA" id="ARBA00004954"/>
    </source>
</evidence>
<dbReference type="NCBIfam" id="NF002049">
    <property type="entry name" value="PRK00881.1"/>
    <property type="match status" value="1"/>
</dbReference>
<reference evidence="13" key="1">
    <citation type="submission" date="2015-12" db="EMBL/GenBank/DDBJ databases">
        <title>Complete genome sequence of Lutibacter profundus strain LP1.</title>
        <authorList>
            <person name="Wissuwa J."/>
            <person name="Le Moine Bauer S."/>
            <person name="Stokke R."/>
            <person name="Dahle H."/>
            <person name="Steen I.H."/>
        </authorList>
    </citation>
    <scope>NUCLEOTIDE SEQUENCE [LARGE SCALE GENOMIC DNA]</scope>
    <source>
        <strain evidence="13">LP1</strain>
    </source>
</reference>
<dbReference type="RefSeq" id="WP_068210318.1">
    <property type="nucleotide sequence ID" value="NZ_CP013355.1"/>
</dbReference>
<dbReference type="KEGG" id="lut:Lupro_11270"/>
<dbReference type="Pfam" id="PF02142">
    <property type="entry name" value="MGS"/>
    <property type="match status" value="1"/>
</dbReference>
<dbReference type="CDD" id="cd01421">
    <property type="entry name" value="IMPCH"/>
    <property type="match status" value="1"/>
</dbReference>
<dbReference type="InterPro" id="IPR011607">
    <property type="entry name" value="MGS-like_dom"/>
</dbReference>
<dbReference type="InterPro" id="IPR016193">
    <property type="entry name" value="Cytidine_deaminase-like"/>
</dbReference>
<dbReference type="SUPFAM" id="SSF53927">
    <property type="entry name" value="Cytidine deaminase-like"/>
    <property type="match status" value="1"/>
</dbReference>
<name>A0A109RP35_9FLAO</name>
<dbReference type="Proteomes" id="UP000059672">
    <property type="component" value="Chromosome"/>
</dbReference>
<keyword evidence="6 10" id="KW-0378">Hydrolase</keyword>
<dbReference type="UniPathway" id="UPA00074">
    <property type="reaction ID" value="UER00133"/>
</dbReference>
<keyword evidence="13" id="KW-1185">Reference proteome</keyword>
<evidence type="ECO:0000259" key="11">
    <source>
        <dbReference type="PROSITE" id="PS51855"/>
    </source>
</evidence>
<dbReference type="InterPro" id="IPR002695">
    <property type="entry name" value="PurH-like"/>
</dbReference>
<dbReference type="InterPro" id="IPR024051">
    <property type="entry name" value="AICAR_Tfase_dup_dom_sf"/>
</dbReference>
<evidence type="ECO:0000256" key="4">
    <source>
        <dbReference type="ARBA" id="ARBA00022679"/>
    </source>
</evidence>
<dbReference type="EC" id="3.5.4.10" evidence="10"/>
<accession>A0A109RP35</accession>
<comment type="catalytic activity">
    <reaction evidence="8 10">
        <text>(6R)-10-formyltetrahydrofolate + 5-amino-1-(5-phospho-beta-D-ribosyl)imidazole-4-carboxamide = 5-formamido-1-(5-phospho-D-ribosyl)imidazole-4-carboxamide + (6S)-5,6,7,8-tetrahydrofolate</text>
        <dbReference type="Rhea" id="RHEA:22192"/>
        <dbReference type="ChEBI" id="CHEBI:57453"/>
        <dbReference type="ChEBI" id="CHEBI:58467"/>
        <dbReference type="ChEBI" id="CHEBI:58475"/>
        <dbReference type="ChEBI" id="CHEBI:195366"/>
        <dbReference type="EC" id="2.1.2.3"/>
    </reaction>
</comment>
<dbReference type="Gene3D" id="3.40.140.20">
    <property type="match status" value="2"/>
</dbReference>
<evidence type="ECO:0000256" key="6">
    <source>
        <dbReference type="ARBA" id="ARBA00022801"/>
    </source>
</evidence>
<organism evidence="12 13">
    <name type="scientific">Lutibacter profundi</name>
    <dbReference type="NCBI Taxonomy" id="1622118"/>
    <lineage>
        <taxon>Bacteria</taxon>
        <taxon>Pseudomonadati</taxon>
        <taxon>Bacteroidota</taxon>
        <taxon>Flavobacteriia</taxon>
        <taxon>Flavobacteriales</taxon>
        <taxon>Flavobacteriaceae</taxon>
        <taxon>Lutibacter</taxon>
    </lineage>
</organism>
<dbReference type="AlphaFoldDB" id="A0A109RP35"/>
<dbReference type="SMART" id="SM00851">
    <property type="entry name" value="MGS"/>
    <property type="match status" value="1"/>
</dbReference>
<evidence type="ECO:0000256" key="1">
    <source>
        <dbReference type="ARBA" id="ARBA00004844"/>
    </source>
</evidence>
<dbReference type="PATRIC" id="fig|1622118.3.peg.2314"/>
<dbReference type="GO" id="GO:0005829">
    <property type="term" value="C:cytosol"/>
    <property type="evidence" value="ECO:0007669"/>
    <property type="project" value="TreeGrafter"/>
</dbReference>